<dbReference type="EMBL" id="QGSV01000183">
    <property type="protein sequence ID" value="PWU47566.1"/>
    <property type="molecule type" value="Genomic_DNA"/>
</dbReference>
<evidence type="ECO:0000313" key="7">
    <source>
        <dbReference type="EMBL" id="PWU47566.1"/>
    </source>
</evidence>
<evidence type="ECO:0000256" key="2">
    <source>
        <dbReference type="ARBA" id="ARBA00023163"/>
    </source>
</evidence>
<sequence length="518" mass="53654">MTCEKWREALSARLDGEDDPAQRDRVDAHLAVCAACRTWYQQAELVTRRVRLTVAEPVPDLTQDVLAAVSSSQPAPAGRAAKVLRGALGALGAAQILLGAAQVAALANAPHPGHDAMGAASMDHLWHESAAWNAAVGAGLLWVAARRQRTAGVLPILSAFVAVLTLLSAADVAAGRVQWPRLASHAVVVLAVAVAALINRVDRQPRTPRGEGSRWQLSLDNQPPPQQARLRILPGGGSALHAVRNRLGVPSWRPSAVGRELIATAGRLQDGIRGVAASRAASRRVRTIVVRGWTRTGVLAGSTVAALLLTAGPASAHVEVSADKAKAGATDSELTFVAESESTTAGITALRVVLPAGIKPADVTWVSGPTGWALKTAADGYTVSGPAVPVGKDAEYAVRVRRLPTDARQLVFKTLQTYSDGHVDRWIEEPNPGGAEPENPAPVLTVAAAPAGAATSPSAAAPTPSASAPATDVSSAATPAPAEDEQDAGTPAWMWLLVIAAAAAAVGGLWWALRRRRA</sequence>
<keyword evidence="2" id="KW-0804">Transcription</keyword>
<keyword evidence="4" id="KW-1133">Transmembrane helix</keyword>
<dbReference type="Pfam" id="PF13490">
    <property type="entry name" value="zf-HC2"/>
    <property type="match status" value="1"/>
</dbReference>
<reference evidence="8" key="1">
    <citation type="submission" date="2018-05" db="EMBL/GenBank/DDBJ databases">
        <title>Micromonospora globispora sp. nov. and Micromonospora rugosa sp. nov., isolated from marine sediment.</title>
        <authorList>
            <person name="Carro L."/>
            <person name="Aysel V."/>
            <person name="Cetin D."/>
            <person name="Igual J.M."/>
            <person name="Klenk H.-P."/>
            <person name="Trujillo M.E."/>
            <person name="Sahin N."/>
        </authorList>
    </citation>
    <scope>NUCLEOTIDE SEQUENCE [LARGE SCALE GENOMIC DNA]</scope>
    <source>
        <strain evidence="8">S2904</strain>
    </source>
</reference>
<dbReference type="InterPro" id="IPR027383">
    <property type="entry name" value="Znf_put"/>
</dbReference>
<dbReference type="OrthoDB" id="3296726at2"/>
<evidence type="ECO:0000256" key="1">
    <source>
        <dbReference type="ARBA" id="ARBA00023015"/>
    </source>
</evidence>
<dbReference type="Gene3D" id="2.60.40.2230">
    <property type="entry name" value="Uncharacterised protein YcnI-like PF07987, DUF1775"/>
    <property type="match status" value="1"/>
</dbReference>
<feature type="transmembrane region" description="Helical" evidence="4">
    <location>
        <begin position="492"/>
        <end position="513"/>
    </location>
</feature>
<keyword evidence="1" id="KW-0805">Transcription regulation</keyword>
<evidence type="ECO:0000256" key="4">
    <source>
        <dbReference type="SAM" id="Phobius"/>
    </source>
</evidence>
<dbReference type="Gene3D" id="1.10.10.1320">
    <property type="entry name" value="Anti-sigma factor, zinc-finger domain"/>
    <property type="match status" value="1"/>
</dbReference>
<dbReference type="Pfam" id="PF07987">
    <property type="entry name" value="DUF1775"/>
    <property type="match status" value="1"/>
</dbReference>
<dbReference type="InterPro" id="IPR038507">
    <property type="entry name" value="YcnI-like_sf"/>
</dbReference>
<dbReference type="InterPro" id="IPR041916">
    <property type="entry name" value="Anti_sigma_zinc_sf"/>
</dbReference>
<keyword evidence="8" id="KW-1185">Reference proteome</keyword>
<feature type="region of interest" description="Disordered" evidence="3">
    <location>
        <begin position="454"/>
        <end position="487"/>
    </location>
</feature>
<name>A0A317K3P0_9ACTN</name>
<organism evidence="7 8">
    <name type="scientific">Micromonospora globispora</name>
    <dbReference type="NCBI Taxonomy" id="1450148"/>
    <lineage>
        <taxon>Bacteria</taxon>
        <taxon>Bacillati</taxon>
        <taxon>Actinomycetota</taxon>
        <taxon>Actinomycetes</taxon>
        <taxon>Micromonosporales</taxon>
        <taxon>Micromonosporaceae</taxon>
        <taxon>Micromonospora</taxon>
    </lineage>
</organism>
<feature type="transmembrane region" description="Helical" evidence="4">
    <location>
        <begin position="88"/>
        <end position="109"/>
    </location>
</feature>
<evidence type="ECO:0000256" key="3">
    <source>
        <dbReference type="SAM" id="MobiDB-lite"/>
    </source>
</evidence>
<gene>
    <name evidence="7" type="ORF">DLJ46_14170</name>
</gene>
<feature type="transmembrane region" description="Helical" evidence="4">
    <location>
        <begin position="182"/>
        <end position="199"/>
    </location>
</feature>
<comment type="caution">
    <text evidence="7">The sequence shown here is derived from an EMBL/GenBank/DDBJ whole genome shotgun (WGS) entry which is preliminary data.</text>
</comment>
<feature type="compositionally biased region" description="Low complexity" evidence="3">
    <location>
        <begin position="454"/>
        <end position="481"/>
    </location>
</feature>
<protein>
    <recommendedName>
        <fullName evidence="9">Zinc-finger domain-containing protein</fullName>
    </recommendedName>
</protein>
<feature type="domain" description="Putative zinc-finger" evidence="6">
    <location>
        <begin position="3"/>
        <end position="37"/>
    </location>
</feature>
<evidence type="ECO:0000259" key="6">
    <source>
        <dbReference type="Pfam" id="PF13490"/>
    </source>
</evidence>
<evidence type="ECO:0008006" key="9">
    <source>
        <dbReference type="Google" id="ProtNLM"/>
    </source>
</evidence>
<feature type="transmembrane region" description="Helical" evidence="4">
    <location>
        <begin position="129"/>
        <end position="145"/>
    </location>
</feature>
<feature type="transmembrane region" description="Helical" evidence="4">
    <location>
        <begin position="292"/>
        <end position="311"/>
    </location>
</feature>
<feature type="domain" description="YncI copper-binding" evidence="5">
    <location>
        <begin position="385"/>
        <end position="446"/>
    </location>
</feature>
<dbReference type="AlphaFoldDB" id="A0A317K3P0"/>
<dbReference type="Proteomes" id="UP000245683">
    <property type="component" value="Unassembled WGS sequence"/>
</dbReference>
<dbReference type="RefSeq" id="WP_109945136.1">
    <property type="nucleotide sequence ID" value="NZ_QGSV01000183.1"/>
</dbReference>
<evidence type="ECO:0000259" key="5">
    <source>
        <dbReference type="Pfam" id="PF07987"/>
    </source>
</evidence>
<evidence type="ECO:0000313" key="8">
    <source>
        <dbReference type="Proteomes" id="UP000245683"/>
    </source>
</evidence>
<accession>A0A317K3P0</accession>
<keyword evidence="4" id="KW-0812">Transmembrane</keyword>
<feature type="region of interest" description="Disordered" evidence="3">
    <location>
        <begin position="205"/>
        <end position="224"/>
    </location>
</feature>
<dbReference type="InterPro" id="IPR012533">
    <property type="entry name" value="YcnI-copper_dom"/>
</dbReference>
<proteinExistence type="predicted"/>
<feature type="transmembrane region" description="Helical" evidence="4">
    <location>
        <begin position="152"/>
        <end position="170"/>
    </location>
</feature>
<keyword evidence="4" id="KW-0472">Membrane</keyword>